<evidence type="ECO:0000313" key="10">
    <source>
        <dbReference type="Proteomes" id="UP000094389"/>
    </source>
</evidence>
<evidence type="ECO:0000256" key="6">
    <source>
        <dbReference type="ARBA" id="ARBA00037968"/>
    </source>
</evidence>
<sequence length="506" mass="56962">MDAVISTVMSPRGELIEVKLGDVDEAMDYVHDLEELTEWDDAYERKLLWKIDLFILPILVALMSCQLMDKTTNSYASIMGLKTDLNMSGTEYSWVGSSFYFGYLIFEYPANYLIQKFPLSKTLSTAVIIWGIILMCHAACSNSAGFIVCRVFLGVFEGFMNPSYIKMTSQWWKTNEQFMRTSVWFGFQGFGTLLGAGIAYGLAKNRTGDYALASWRLLYIITGVITILLGIISLIHVPDIPTKAWFLNSKDKKYVVGRVKQNQQGFGSHKWKPAQLKEALFQDVTIWLFFFYGMSYAIPNGGFTNFGSILLNQDFGFSTTQSLLMNMPGGAIDIIAPPLFALFNNYFMKGRRLITCMLVYLICIAGMCLLNFAGDKRARLVGYYTFYIATVVIGGICSLISSNVAGSTKKNIANTVFLIGYCVGNIVGPQTFKSNQAPDYVGAKTAMLVSFCAGWCILCALFLIYSRRNRIKEEQVRELGEKLEHHANIEFADLTDFENPYFRYSL</sequence>
<dbReference type="FunFam" id="1.20.1250.20:FF:000064">
    <property type="entry name" value="MFS allantoate transporter"/>
    <property type="match status" value="1"/>
</dbReference>
<evidence type="ECO:0000256" key="7">
    <source>
        <dbReference type="SAM" id="Phobius"/>
    </source>
</evidence>
<dbReference type="InterPro" id="IPR020846">
    <property type="entry name" value="MFS_dom"/>
</dbReference>
<feature type="transmembrane region" description="Helical" evidence="7">
    <location>
        <begin position="215"/>
        <end position="237"/>
    </location>
</feature>
<dbReference type="GO" id="GO:0022857">
    <property type="term" value="F:transmembrane transporter activity"/>
    <property type="evidence" value="ECO:0007669"/>
    <property type="project" value="InterPro"/>
</dbReference>
<evidence type="ECO:0000313" key="9">
    <source>
        <dbReference type="EMBL" id="ODV72230.1"/>
    </source>
</evidence>
<comment type="subcellular location">
    <subcellularLocation>
        <location evidence="1">Membrane</location>
        <topology evidence="1">Multi-pass membrane protein</topology>
    </subcellularLocation>
</comment>
<reference evidence="9 10" key="1">
    <citation type="journal article" date="2016" name="Proc. Natl. Acad. Sci. U.S.A.">
        <title>Comparative genomics of biotechnologically important yeasts.</title>
        <authorList>
            <person name="Riley R."/>
            <person name="Haridas S."/>
            <person name="Wolfe K.H."/>
            <person name="Lopes M.R."/>
            <person name="Hittinger C.T."/>
            <person name="Goeker M."/>
            <person name="Salamov A.A."/>
            <person name="Wisecaver J.H."/>
            <person name="Long T.M."/>
            <person name="Calvey C.H."/>
            <person name="Aerts A.L."/>
            <person name="Barry K.W."/>
            <person name="Choi C."/>
            <person name="Clum A."/>
            <person name="Coughlan A.Y."/>
            <person name="Deshpande S."/>
            <person name="Douglass A.P."/>
            <person name="Hanson S.J."/>
            <person name="Klenk H.-P."/>
            <person name="LaButti K.M."/>
            <person name="Lapidus A."/>
            <person name="Lindquist E.A."/>
            <person name="Lipzen A.M."/>
            <person name="Meier-Kolthoff J.P."/>
            <person name="Ohm R.A."/>
            <person name="Otillar R.P."/>
            <person name="Pangilinan J.L."/>
            <person name="Peng Y."/>
            <person name="Rokas A."/>
            <person name="Rosa C.A."/>
            <person name="Scheuner C."/>
            <person name="Sibirny A.A."/>
            <person name="Slot J.C."/>
            <person name="Stielow J.B."/>
            <person name="Sun H."/>
            <person name="Kurtzman C.P."/>
            <person name="Blackwell M."/>
            <person name="Grigoriev I.V."/>
            <person name="Jeffries T.W."/>
        </authorList>
    </citation>
    <scope>NUCLEOTIDE SEQUENCE [LARGE SCALE GENOMIC DNA]</scope>
    <source>
        <strain evidence="10">ATCC 18201 / CBS 1600 / BCRC 20928 / JCM 3617 / NBRC 0987 / NRRL Y-1542</strain>
    </source>
</reference>
<evidence type="ECO:0000256" key="4">
    <source>
        <dbReference type="ARBA" id="ARBA00022989"/>
    </source>
</evidence>
<dbReference type="InterPro" id="IPR036259">
    <property type="entry name" value="MFS_trans_sf"/>
</dbReference>
<feature type="transmembrane region" description="Helical" evidence="7">
    <location>
        <begin position="380"/>
        <end position="400"/>
    </location>
</feature>
<gene>
    <name evidence="9" type="ORF">CYBJADRAFT_153798</name>
</gene>
<comment type="similarity">
    <text evidence="6">Belongs to the major facilitator superfamily. Allantoate permease family.</text>
</comment>
<dbReference type="OMA" id="MSYAIPN"/>
<feature type="transmembrane region" description="Helical" evidence="7">
    <location>
        <begin position="126"/>
        <end position="153"/>
    </location>
</feature>
<evidence type="ECO:0000259" key="8">
    <source>
        <dbReference type="PROSITE" id="PS50850"/>
    </source>
</evidence>
<keyword evidence="5 7" id="KW-0472">Membrane</keyword>
<dbReference type="Pfam" id="PF07690">
    <property type="entry name" value="MFS_1"/>
    <property type="match status" value="1"/>
</dbReference>
<dbReference type="InterPro" id="IPR011701">
    <property type="entry name" value="MFS"/>
</dbReference>
<accession>A0A1E4RYD1</accession>
<dbReference type="GeneID" id="30987817"/>
<dbReference type="Gene3D" id="1.20.1250.20">
    <property type="entry name" value="MFS general substrate transporter like domains"/>
    <property type="match status" value="2"/>
</dbReference>
<feature type="transmembrane region" description="Helical" evidence="7">
    <location>
        <begin position="89"/>
        <end position="106"/>
    </location>
</feature>
<keyword evidence="10" id="KW-1185">Reference proteome</keyword>
<keyword evidence="4 7" id="KW-1133">Transmembrane helix</keyword>
<feature type="transmembrane region" description="Helical" evidence="7">
    <location>
        <begin position="412"/>
        <end position="432"/>
    </location>
</feature>
<feature type="transmembrane region" description="Helical" evidence="7">
    <location>
        <begin position="444"/>
        <end position="465"/>
    </location>
</feature>
<dbReference type="OrthoDB" id="6730379at2759"/>
<dbReference type="PANTHER" id="PTHR43791">
    <property type="entry name" value="PERMEASE-RELATED"/>
    <property type="match status" value="1"/>
</dbReference>
<dbReference type="RefSeq" id="XP_020069269.1">
    <property type="nucleotide sequence ID" value="XM_020213421.1"/>
</dbReference>
<dbReference type="STRING" id="983966.A0A1E4RYD1"/>
<feature type="transmembrane region" description="Helical" evidence="7">
    <location>
        <begin position="323"/>
        <end position="343"/>
    </location>
</feature>
<dbReference type="PROSITE" id="PS50850">
    <property type="entry name" value="MFS"/>
    <property type="match status" value="1"/>
</dbReference>
<feature type="domain" description="Major facilitator superfamily (MFS) profile" evidence="8">
    <location>
        <begin position="50"/>
        <end position="468"/>
    </location>
</feature>
<feature type="transmembrane region" description="Helical" evidence="7">
    <location>
        <begin position="355"/>
        <end position="374"/>
    </location>
</feature>
<dbReference type="SUPFAM" id="SSF103473">
    <property type="entry name" value="MFS general substrate transporter"/>
    <property type="match status" value="1"/>
</dbReference>
<name>A0A1E4RYD1_CYBJN</name>
<evidence type="ECO:0000256" key="3">
    <source>
        <dbReference type="ARBA" id="ARBA00022692"/>
    </source>
</evidence>
<dbReference type="Proteomes" id="UP000094389">
    <property type="component" value="Unassembled WGS sequence"/>
</dbReference>
<evidence type="ECO:0000256" key="5">
    <source>
        <dbReference type="ARBA" id="ARBA00023136"/>
    </source>
</evidence>
<organism evidence="9 10">
    <name type="scientific">Cyberlindnera jadinii (strain ATCC 18201 / CBS 1600 / BCRC 20928 / JCM 3617 / NBRC 0987 / NRRL Y-1542)</name>
    <name type="common">Torula yeast</name>
    <name type="synonym">Candida utilis</name>
    <dbReference type="NCBI Taxonomy" id="983966"/>
    <lineage>
        <taxon>Eukaryota</taxon>
        <taxon>Fungi</taxon>
        <taxon>Dikarya</taxon>
        <taxon>Ascomycota</taxon>
        <taxon>Saccharomycotina</taxon>
        <taxon>Saccharomycetes</taxon>
        <taxon>Phaffomycetales</taxon>
        <taxon>Phaffomycetaceae</taxon>
        <taxon>Cyberlindnera</taxon>
    </lineage>
</organism>
<dbReference type="PANTHER" id="PTHR43791:SF1">
    <property type="entry name" value="ALLANTOATE PERMEASE"/>
    <property type="match status" value="1"/>
</dbReference>
<evidence type="ECO:0000256" key="2">
    <source>
        <dbReference type="ARBA" id="ARBA00022448"/>
    </source>
</evidence>
<protein>
    <submittedName>
        <fullName evidence="9">Allantoin permease</fullName>
    </submittedName>
</protein>
<keyword evidence="2" id="KW-0813">Transport</keyword>
<dbReference type="EMBL" id="KV453936">
    <property type="protein sequence ID" value="ODV72230.1"/>
    <property type="molecule type" value="Genomic_DNA"/>
</dbReference>
<evidence type="ECO:0000256" key="1">
    <source>
        <dbReference type="ARBA" id="ARBA00004141"/>
    </source>
</evidence>
<dbReference type="AlphaFoldDB" id="A0A1E4RYD1"/>
<dbReference type="GO" id="GO:0016020">
    <property type="term" value="C:membrane"/>
    <property type="evidence" value="ECO:0007669"/>
    <property type="project" value="UniProtKB-SubCell"/>
</dbReference>
<feature type="transmembrane region" description="Helical" evidence="7">
    <location>
        <begin position="183"/>
        <end position="203"/>
    </location>
</feature>
<proteinExistence type="inferred from homology"/>
<keyword evidence="3 7" id="KW-0812">Transmembrane</keyword>